<keyword evidence="3" id="KW-0347">Helicase</keyword>
<protein>
    <recommendedName>
        <fullName evidence="7">DEAD-box RNA helicase Q domain-containing protein</fullName>
    </recommendedName>
</protein>
<dbReference type="AlphaFoldDB" id="A0A5D2CUK3"/>
<dbReference type="Proteomes" id="UP000323506">
    <property type="component" value="Chromosome D04"/>
</dbReference>
<dbReference type="InterPro" id="IPR011545">
    <property type="entry name" value="DEAD/DEAH_box_helicase_dom"/>
</dbReference>
<evidence type="ECO:0000259" key="7">
    <source>
        <dbReference type="PROSITE" id="PS51195"/>
    </source>
</evidence>
<evidence type="ECO:0000256" key="1">
    <source>
        <dbReference type="ARBA" id="ARBA00022741"/>
    </source>
</evidence>
<dbReference type="GO" id="GO:0003676">
    <property type="term" value="F:nucleic acid binding"/>
    <property type="evidence" value="ECO:0007669"/>
    <property type="project" value="InterPro"/>
</dbReference>
<sequence length="201" mass="22644">MNNRGRYPSVLGRGRGANTNPSFQSRPEQPQYAQRNLVQNHHHFQQQQHHHHHLRNQLPGGNDSTVADEVEKTVQSEAVDSSSQDWKAGLKMPPSDTRYKTEDVTATKGNEFEDYFLKRELLMGIYEKGFERPSPIQEESIPIALTGSDILSRAKNRTGKTAAFCILALEKIDQDNNVIQVILSAMPRDVFNTLPAFSCGL</sequence>
<dbReference type="InterPro" id="IPR027417">
    <property type="entry name" value="P-loop_NTPase"/>
</dbReference>
<evidence type="ECO:0000256" key="3">
    <source>
        <dbReference type="ARBA" id="ARBA00022806"/>
    </source>
</evidence>
<feature type="region of interest" description="Disordered" evidence="6">
    <location>
        <begin position="1"/>
        <end position="30"/>
    </location>
</feature>
<proteinExistence type="predicted"/>
<accession>A0A5D2CUK3</accession>
<feature type="domain" description="DEAD-box RNA helicase Q" evidence="7">
    <location>
        <begin position="110"/>
        <end position="138"/>
    </location>
</feature>
<organism evidence="8 9">
    <name type="scientific">Gossypium darwinii</name>
    <name type="common">Darwin's cotton</name>
    <name type="synonym">Gossypium barbadense var. darwinii</name>
    <dbReference type="NCBI Taxonomy" id="34276"/>
    <lineage>
        <taxon>Eukaryota</taxon>
        <taxon>Viridiplantae</taxon>
        <taxon>Streptophyta</taxon>
        <taxon>Embryophyta</taxon>
        <taxon>Tracheophyta</taxon>
        <taxon>Spermatophyta</taxon>
        <taxon>Magnoliopsida</taxon>
        <taxon>eudicotyledons</taxon>
        <taxon>Gunneridae</taxon>
        <taxon>Pentapetalae</taxon>
        <taxon>rosids</taxon>
        <taxon>malvids</taxon>
        <taxon>Malvales</taxon>
        <taxon>Malvaceae</taxon>
        <taxon>Malvoideae</taxon>
        <taxon>Gossypium</taxon>
    </lineage>
</organism>
<evidence type="ECO:0000313" key="9">
    <source>
        <dbReference type="Proteomes" id="UP000323506"/>
    </source>
</evidence>
<dbReference type="Pfam" id="PF00270">
    <property type="entry name" value="DEAD"/>
    <property type="match status" value="1"/>
</dbReference>
<dbReference type="Gene3D" id="3.40.50.300">
    <property type="entry name" value="P-loop containing nucleotide triphosphate hydrolases"/>
    <property type="match status" value="1"/>
</dbReference>
<keyword evidence="1" id="KW-0547">Nucleotide-binding</keyword>
<dbReference type="GO" id="GO:0003724">
    <property type="term" value="F:RNA helicase activity"/>
    <property type="evidence" value="ECO:0007669"/>
    <property type="project" value="InterPro"/>
</dbReference>
<dbReference type="GO" id="GO:0016787">
    <property type="term" value="F:hydrolase activity"/>
    <property type="evidence" value="ECO:0007669"/>
    <property type="project" value="UniProtKB-KW"/>
</dbReference>
<keyword evidence="2" id="KW-0378">Hydrolase</keyword>
<keyword evidence="9" id="KW-1185">Reference proteome</keyword>
<feature type="region of interest" description="Disordered" evidence="6">
    <location>
        <begin position="42"/>
        <end position="100"/>
    </location>
</feature>
<dbReference type="EMBL" id="CM017704">
    <property type="protein sequence ID" value="TYG73251.1"/>
    <property type="molecule type" value="Genomic_DNA"/>
</dbReference>
<name>A0A5D2CUK3_GOSDA</name>
<dbReference type="SUPFAM" id="SSF52540">
    <property type="entry name" value="P-loop containing nucleoside triphosphate hydrolases"/>
    <property type="match status" value="1"/>
</dbReference>
<evidence type="ECO:0000256" key="5">
    <source>
        <dbReference type="PROSITE-ProRule" id="PRU00552"/>
    </source>
</evidence>
<feature type="compositionally biased region" description="Basic residues" evidence="6">
    <location>
        <begin position="42"/>
        <end position="55"/>
    </location>
</feature>
<evidence type="ECO:0000313" key="8">
    <source>
        <dbReference type="EMBL" id="TYG73251.1"/>
    </source>
</evidence>
<feature type="compositionally biased region" description="Polar residues" evidence="6">
    <location>
        <begin position="75"/>
        <end position="85"/>
    </location>
</feature>
<dbReference type="PANTHER" id="PTHR47960">
    <property type="entry name" value="DEAD-BOX ATP-DEPENDENT RNA HELICASE 50"/>
    <property type="match status" value="1"/>
</dbReference>
<evidence type="ECO:0000256" key="2">
    <source>
        <dbReference type="ARBA" id="ARBA00022801"/>
    </source>
</evidence>
<dbReference type="GO" id="GO:0005524">
    <property type="term" value="F:ATP binding"/>
    <property type="evidence" value="ECO:0007669"/>
    <property type="project" value="UniProtKB-KW"/>
</dbReference>
<evidence type="ECO:0000256" key="6">
    <source>
        <dbReference type="SAM" id="MobiDB-lite"/>
    </source>
</evidence>
<feature type="short sequence motif" description="Q motif" evidence="5">
    <location>
        <begin position="110"/>
        <end position="138"/>
    </location>
</feature>
<gene>
    <name evidence="8" type="ORF">ES288_D04G086400v1</name>
</gene>
<dbReference type="PROSITE" id="PS51195">
    <property type="entry name" value="Q_MOTIF"/>
    <property type="match status" value="1"/>
</dbReference>
<evidence type="ECO:0000256" key="4">
    <source>
        <dbReference type="ARBA" id="ARBA00022840"/>
    </source>
</evidence>
<keyword evidence="4" id="KW-0067">ATP-binding</keyword>
<dbReference type="InterPro" id="IPR014014">
    <property type="entry name" value="RNA_helicase_DEAD_Q_motif"/>
</dbReference>
<reference evidence="8 9" key="1">
    <citation type="submission" date="2019-06" db="EMBL/GenBank/DDBJ databases">
        <title>WGS assembly of Gossypium darwinii.</title>
        <authorList>
            <person name="Chen Z.J."/>
            <person name="Sreedasyam A."/>
            <person name="Ando A."/>
            <person name="Song Q."/>
            <person name="De L."/>
            <person name="Hulse-Kemp A."/>
            <person name="Ding M."/>
            <person name="Ye W."/>
            <person name="Kirkbride R."/>
            <person name="Jenkins J."/>
            <person name="Plott C."/>
            <person name="Lovell J."/>
            <person name="Lin Y.-M."/>
            <person name="Vaughn R."/>
            <person name="Liu B."/>
            <person name="Li W."/>
            <person name="Simpson S."/>
            <person name="Scheffler B."/>
            <person name="Saski C."/>
            <person name="Grover C."/>
            <person name="Hu G."/>
            <person name="Conover J."/>
            <person name="Carlson J."/>
            <person name="Shu S."/>
            <person name="Boston L."/>
            <person name="Williams M."/>
            <person name="Peterson D."/>
            <person name="Mcgee K."/>
            <person name="Jones D."/>
            <person name="Wendel J."/>
            <person name="Stelly D."/>
            <person name="Grimwood J."/>
            <person name="Schmutz J."/>
        </authorList>
    </citation>
    <scope>NUCLEOTIDE SEQUENCE [LARGE SCALE GENOMIC DNA]</scope>
    <source>
        <strain evidence="8">1808015.09</strain>
    </source>
</reference>
<feature type="compositionally biased region" description="Polar residues" evidence="6">
    <location>
        <begin position="17"/>
        <end position="30"/>
    </location>
</feature>